<reference evidence="2" key="2">
    <citation type="submission" date="2020-05" db="UniProtKB">
        <authorList>
            <consortium name="EnsemblMetazoa"/>
        </authorList>
    </citation>
    <scope>IDENTIFICATION</scope>
    <source>
        <strain evidence="2">IAEA</strain>
    </source>
</reference>
<protein>
    <submittedName>
        <fullName evidence="2">Uncharacterized protein</fullName>
    </submittedName>
</protein>
<keyword evidence="1" id="KW-0812">Transmembrane</keyword>
<dbReference type="EnsemblMetazoa" id="GPPI010156-RA">
    <property type="protein sequence ID" value="GPPI010156-PA"/>
    <property type="gene ID" value="GPPI010156"/>
</dbReference>
<dbReference type="AlphaFoldDB" id="A0A1B0AVN3"/>
<name>A0A1B0AVN3_9MUSC</name>
<feature type="transmembrane region" description="Helical" evidence="1">
    <location>
        <begin position="38"/>
        <end position="59"/>
    </location>
</feature>
<keyword evidence="3" id="KW-1185">Reference proteome</keyword>
<dbReference type="VEuPathDB" id="VectorBase:GPPI010156"/>
<reference evidence="3" key="1">
    <citation type="submission" date="2015-01" db="EMBL/GenBank/DDBJ databases">
        <authorList>
            <person name="Aksoy S."/>
            <person name="Warren W."/>
            <person name="Wilson R.K."/>
        </authorList>
    </citation>
    <scope>NUCLEOTIDE SEQUENCE [LARGE SCALE GENOMIC DNA]</scope>
    <source>
        <strain evidence="3">IAEA</strain>
    </source>
</reference>
<proteinExistence type="predicted"/>
<evidence type="ECO:0000313" key="3">
    <source>
        <dbReference type="Proteomes" id="UP000092460"/>
    </source>
</evidence>
<evidence type="ECO:0000313" key="2">
    <source>
        <dbReference type="EnsemblMetazoa" id="GPPI010156-PA"/>
    </source>
</evidence>
<accession>A0A1B0AVN3</accession>
<keyword evidence="1" id="KW-0472">Membrane</keyword>
<dbReference type="Proteomes" id="UP000092460">
    <property type="component" value="Unassembled WGS sequence"/>
</dbReference>
<keyword evidence="1" id="KW-1133">Transmembrane helix</keyword>
<sequence>MCSTSASFSCWLQMLVPISSLPIAALLIAVAVAVDVAVAVAVAVAAPVAVTVVVIMINISEYYEWNPMTDISLHFNEIHKHLFKNFLQLRSARYGLKE</sequence>
<feature type="transmembrane region" description="Helical" evidence="1">
    <location>
        <begin position="12"/>
        <end position="32"/>
    </location>
</feature>
<dbReference type="EMBL" id="JXJN01004323">
    <property type="status" value="NOT_ANNOTATED_CDS"/>
    <property type="molecule type" value="Genomic_DNA"/>
</dbReference>
<organism evidence="2 3">
    <name type="scientific">Glossina palpalis gambiensis</name>
    <dbReference type="NCBI Taxonomy" id="67801"/>
    <lineage>
        <taxon>Eukaryota</taxon>
        <taxon>Metazoa</taxon>
        <taxon>Ecdysozoa</taxon>
        <taxon>Arthropoda</taxon>
        <taxon>Hexapoda</taxon>
        <taxon>Insecta</taxon>
        <taxon>Pterygota</taxon>
        <taxon>Neoptera</taxon>
        <taxon>Endopterygota</taxon>
        <taxon>Diptera</taxon>
        <taxon>Brachycera</taxon>
        <taxon>Muscomorpha</taxon>
        <taxon>Hippoboscoidea</taxon>
        <taxon>Glossinidae</taxon>
        <taxon>Glossina</taxon>
    </lineage>
</organism>
<evidence type="ECO:0000256" key="1">
    <source>
        <dbReference type="SAM" id="Phobius"/>
    </source>
</evidence>